<proteinExistence type="predicted"/>
<comment type="caution">
    <text evidence="2">The sequence shown here is derived from an EMBL/GenBank/DDBJ whole genome shotgun (WGS) entry which is preliminary data.</text>
</comment>
<dbReference type="AlphaFoldDB" id="A0A399EUA3"/>
<protein>
    <submittedName>
        <fullName evidence="2">CRISPR-associated protein</fullName>
    </submittedName>
</protein>
<dbReference type="Proteomes" id="UP000265800">
    <property type="component" value="Unassembled WGS sequence"/>
</dbReference>
<evidence type="ECO:0000313" key="3">
    <source>
        <dbReference type="Proteomes" id="UP000265800"/>
    </source>
</evidence>
<dbReference type="RefSeq" id="WP_119359575.1">
    <property type="nucleotide sequence ID" value="NZ_QWKZ01000020.1"/>
</dbReference>
<dbReference type="Pfam" id="PF22205">
    <property type="entry name" value="Csm6_6H"/>
    <property type="match status" value="1"/>
</dbReference>
<dbReference type="InterPro" id="IPR054008">
    <property type="entry name" value="Csm6_6H"/>
</dbReference>
<dbReference type="OrthoDB" id="9770049at2"/>
<gene>
    <name evidence="2" type="ORF">Mlute_00907</name>
</gene>
<reference evidence="2 3" key="1">
    <citation type="submission" date="2018-08" db="EMBL/GenBank/DDBJ databases">
        <title>Meiothermus luteus KCTC 52599 genome sequencing project.</title>
        <authorList>
            <person name="Da Costa M.S."/>
            <person name="Albuquerque L."/>
            <person name="Raposo P."/>
            <person name="Froufe H.J.C."/>
            <person name="Barroso C.S."/>
            <person name="Egas C."/>
        </authorList>
    </citation>
    <scope>NUCLEOTIDE SEQUENCE [LARGE SCALE GENOMIC DNA]</scope>
    <source>
        <strain evidence="2 3">KCTC 52599</strain>
    </source>
</reference>
<evidence type="ECO:0000313" key="2">
    <source>
        <dbReference type="EMBL" id="RIH87598.1"/>
    </source>
</evidence>
<dbReference type="NCBIfam" id="TIGR02710">
    <property type="entry name" value="TIGR02710 family CRISPR-associated CARF protein"/>
    <property type="match status" value="1"/>
</dbReference>
<organism evidence="2 3">
    <name type="scientific">Meiothermus luteus</name>
    <dbReference type="NCBI Taxonomy" id="2026184"/>
    <lineage>
        <taxon>Bacteria</taxon>
        <taxon>Thermotogati</taxon>
        <taxon>Deinococcota</taxon>
        <taxon>Deinococci</taxon>
        <taxon>Thermales</taxon>
        <taxon>Thermaceae</taxon>
        <taxon>Meiothermus</taxon>
    </lineage>
</organism>
<evidence type="ECO:0000259" key="1">
    <source>
        <dbReference type="Pfam" id="PF22205"/>
    </source>
</evidence>
<name>A0A399EUA3_9DEIN</name>
<dbReference type="EMBL" id="QWKZ01000020">
    <property type="protein sequence ID" value="RIH87598.1"/>
    <property type="molecule type" value="Genomic_DNA"/>
</dbReference>
<dbReference type="InterPro" id="IPR014082">
    <property type="entry name" value="CRISPR-assoc_prot_Cas02710"/>
</dbReference>
<dbReference type="Pfam" id="PF09670">
    <property type="entry name" value="Cas_Cas02710"/>
    <property type="match status" value="1"/>
</dbReference>
<sequence length="409" mass="46115">MNLQTHKVLILTVGQTIEPLEFSLTEHAPLGGVVFVASQWSYPVAGELLKRYGDQFRHHTLLLDDHEDLGEAYRKGMEALQKALEWDGRPVLVDISGGTKTMVAGLVLALSGKGITFSYVGGTKRDAQGRVVSGSERMRLLEDPTYRYGLREWEGFRRAWNGADFRAARDFLSELLARPLTPSEQRFYTHLKGVSEAMLDWDLFHHKAAWQKLEAHLEPALTIAEAWGHGAKVRVLEGLKDAKTRLRAILDKENKPTFALLADLLANAERRAARGRYDDALARLYRAIEMAVEADILERTGVLLYDETTFVGEYEKHRPWAKRYREAVGLREALNVAMGFDGALGCSNTLAQRLYAEYTNNGKLGNFVRQRNQSILAHGHQPVSVTHYTEFRDYLVGLGLRPAPAWPSW</sequence>
<feature type="domain" description="Csm6 6H" evidence="1">
    <location>
        <begin position="148"/>
        <end position="240"/>
    </location>
</feature>
<accession>A0A399EUA3</accession>
<keyword evidence="3" id="KW-1185">Reference proteome</keyword>